<protein>
    <recommendedName>
        <fullName evidence="5">Non-haem dioxygenase N-terminal domain-containing protein</fullName>
    </recommendedName>
</protein>
<dbReference type="Pfam" id="PF14226">
    <property type="entry name" value="DIOX_N"/>
    <property type="match status" value="1"/>
</dbReference>
<reference evidence="6 7" key="1">
    <citation type="journal article" date="2017" name="Genome Biol.">
        <title>New reference genome sequences of hot pepper reveal the massive evolution of plant disease-resistance genes by retroduplication.</title>
        <authorList>
            <person name="Kim S."/>
            <person name="Park J."/>
            <person name="Yeom S.I."/>
            <person name="Kim Y.M."/>
            <person name="Seo E."/>
            <person name="Kim K.T."/>
            <person name="Kim M.S."/>
            <person name="Lee J.M."/>
            <person name="Cheong K."/>
            <person name="Shin H.S."/>
            <person name="Kim S.B."/>
            <person name="Han K."/>
            <person name="Lee J."/>
            <person name="Park M."/>
            <person name="Lee H.A."/>
            <person name="Lee H.Y."/>
            <person name="Lee Y."/>
            <person name="Oh S."/>
            <person name="Lee J.H."/>
            <person name="Choi E."/>
            <person name="Choi E."/>
            <person name="Lee S.E."/>
            <person name="Jeon J."/>
            <person name="Kim H."/>
            <person name="Choi G."/>
            <person name="Song H."/>
            <person name="Lee J."/>
            <person name="Lee S.C."/>
            <person name="Kwon J.K."/>
            <person name="Lee H.Y."/>
            <person name="Koo N."/>
            <person name="Hong Y."/>
            <person name="Kim R.W."/>
            <person name="Kang W.H."/>
            <person name="Huh J.H."/>
            <person name="Kang B.C."/>
            <person name="Yang T.J."/>
            <person name="Lee Y.H."/>
            <person name="Bennetzen J.L."/>
            <person name="Choi D."/>
        </authorList>
    </citation>
    <scope>NUCLEOTIDE SEQUENCE [LARGE SCALE GENOMIC DNA]</scope>
    <source>
        <strain evidence="7">cv. PBC81</strain>
    </source>
</reference>
<evidence type="ECO:0000313" key="7">
    <source>
        <dbReference type="Proteomes" id="UP000224567"/>
    </source>
</evidence>
<evidence type="ECO:0000256" key="4">
    <source>
        <dbReference type="ARBA" id="ARBA00023004"/>
    </source>
</evidence>
<dbReference type="PANTHER" id="PTHR47991">
    <property type="entry name" value="OXOGLUTARATE/IRON-DEPENDENT DIOXYGENASE"/>
    <property type="match status" value="1"/>
</dbReference>
<dbReference type="Gene3D" id="2.60.120.330">
    <property type="entry name" value="B-lactam Antibiotic, Isopenicillin N Synthase, Chain"/>
    <property type="match status" value="1"/>
</dbReference>
<keyword evidence="1" id="KW-0479">Metal-binding</keyword>
<feature type="domain" description="Non-haem dioxygenase N-terminal" evidence="5">
    <location>
        <begin position="49"/>
        <end position="128"/>
    </location>
</feature>
<organism evidence="6 7">
    <name type="scientific">Capsicum baccatum</name>
    <name type="common">Peruvian pepper</name>
    <dbReference type="NCBI Taxonomy" id="33114"/>
    <lineage>
        <taxon>Eukaryota</taxon>
        <taxon>Viridiplantae</taxon>
        <taxon>Streptophyta</taxon>
        <taxon>Embryophyta</taxon>
        <taxon>Tracheophyta</taxon>
        <taxon>Spermatophyta</taxon>
        <taxon>Magnoliopsida</taxon>
        <taxon>eudicotyledons</taxon>
        <taxon>Gunneridae</taxon>
        <taxon>Pentapetalae</taxon>
        <taxon>asterids</taxon>
        <taxon>lamiids</taxon>
        <taxon>Solanales</taxon>
        <taxon>Solanaceae</taxon>
        <taxon>Solanoideae</taxon>
        <taxon>Capsiceae</taxon>
        <taxon>Capsicum</taxon>
    </lineage>
</organism>
<keyword evidence="4" id="KW-0408">Iron</keyword>
<proteinExistence type="predicted"/>
<accession>A0A2G2WB42</accession>
<evidence type="ECO:0000256" key="3">
    <source>
        <dbReference type="ARBA" id="ARBA00023002"/>
    </source>
</evidence>
<comment type="caution">
    <text evidence="6">The sequence shown here is derived from an EMBL/GenBank/DDBJ whole genome shotgun (WGS) entry which is preliminary data.</text>
</comment>
<dbReference type="InterPro" id="IPR050295">
    <property type="entry name" value="Plant_2OG-oxidoreductases"/>
</dbReference>
<reference evidence="7" key="2">
    <citation type="journal article" date="2017" name="J. Anim. Genet.">
        <title>Multiple reference genome sequences of hot pepper reveal the massive evolution of plant disease resistance genes by retroduplication.</title>
        <authorList>
            <person name="Kim S."/>
            <person name="Park J."/>
            <person name="Yeom S.-I."/>
            <person name="Kim Y.-M."/>
            <person name="Seo E."/>
            <person name="Kim K.-T."/>
            <person name="Kim M.-S."/>
            <person name="Lee J.M."/>
            <person name="Cheong K."/>
            <person name="Shin H.-S."/>
            <person name="Kim S.-B."/>
            <person name="Han K."/>
            <person name="Lee J."/>
            <person name="Park M."/>
            <person name="Lee H.-A."/>
            <person name="Lee H.-Y."/>
            <person name="Lee Y."/>
            <person name="Oh S."/>
            <person name="Lee J.H."/>
            <person name="Choi E."/>
            <person name="Choi E."/>
            <person name="Lee S.E."/>
            <person name="Jeon J."/>
            <person name="Kim H."/>
            <person name="Choi G."/>
            <person name="Song H."/>
            <person name="Lee J."/>
            <person name="Lee S.-C."/>
            <person name="Kwon J.-K."/>
            <person name="Lee H.-Y."/>
            <person name="Koo N."/>
            <person name="Hong Y."/>
            <person name="Kim R.W."/>
            <person name="Kang W.-H."/>
            <person name="Huh J.H."/>
            <person name="Kang B.-C."/>
            <person name="Yang T.-J."/>
            <person name="Lee Y.-H."/>
            <person name="Bennetzen J.L."/>
            <person name="Choi D."/>
        </authorList>
    </citation>
    <scope>NUCLEOTIDE SEQUENCE [LARGE SCALE GENOMIC DNA]</scope>
    <source>
        <strain evidence="7">cv. PBC81</strain>
    </source>
</reference>
<dbReference type="EMBL" id="MLFT02000007">
    <property type="protein sequence ID" value="PHT42471.1"/>
    <property type="molecule type" value="Genomic_DNA"/>
</dbReference>
<dbReference type="SUPFAM" id="SSF51197">
    <property type="entry name" value="Clavaminate synthase-like"/>
    <property type="match status" value="1"/>
</dbReference>
<dbReference type="AlphaFoldDB" id="A0A2G2WB42"/>
<evidence type="ECO:0000259" key="5">
    <source>
        <dbReference type="Pfam" id="PF14226"/>
    </source>
</evidence>
<gene>
    <name evidence="6" type="ORF">CQW23_16496</name>
</gene>
<dbReference type="OrthoDB" id="288590at2759"/>
<keyword evidence="7" id="KW-1185">Reference proteome</keyword>
<sequence>MAGLSPITADTGCKPVQKMVKDGDEMPEEYVCKDFHYGTIDDDVPIMDISIVDLKVLTSSSASRREELGKLKSALTSWGYFQAINSGIEESLVDEVRKVSRQFFDLSMEEKQKYGRALDDTEGYGNDMVLSENLLPENHKLLIGLTDCISWFIQKTSESLSIGQKIRSHLGILSITVFTFRK</sequence>
<keyword evidence="2" id="KW-0847">Vitamin C</keyword>
<dbReference type="Proteomes" id="UP000224567">
    <property type="component" value="Unassembled WGS sequence"/>
</dbReference>
<keyword evidence="3" id="KW-0560">Oxidoreductase</keyword>
<evidence type="ECO:0000256" key="2">
    <source>
        <dbReference type="ARBA" id="ARBA00022896"/>
    </source>
</evidence>
<dbReference type="InterPro" id="IPR027443">
    <property type="entry name" value="IPNS-like_sf"/>
</dbReference>
<name>A0A2G2WB42_CAPBA</name>
<dbReference type="GO" id="GO:0031418">
    <property type="term" value="F:L-ascorbic acid binding"/>
    <property type="evidence" value="ECO:0007669"/>
    <property type="project" value="UniProtKB-KW"/>
</dbReference>
<dbReference type="GO" id="GO:0046872">
    <property type="term" value="F:metal ion binding"/>
    <property type="evidence" value="ECO:0007669"/>
    <property type="project" value="UniProtKB-KW"/>
</dbReference>
<dbReference type="InterPro" id="IPR026992">
    <property type="entry name" value="DIOX_N"/>
</dbReference>
<evidence type="ECO:0000313" key="6">
    <source>
        <dbReference type="EMBL" id="PHT42471.1"/>
    </source>
</evidence>
<dbReference type="GO" id="GO:0016706">
    <property type="term" value="F:2-oxoglutarate-dependent dioxygenase activity"/>
    <property type="evidence" value="ECO:0007669"/>
    <property type="project" value="UniProtKB-ARBA"/>
</dbReference>
<evidence type="ECO:0000256" key="1">
    <source>
        <dbReference type="ARBA" id="ARBA00022723"/>
    </source>
</evidence>